<reference evidence="1" key="2">
    <citation type="submission" date="2017-11" db="EMBL/GenBank/DDBJ databases">
        <title>Coralsnake Venomics: Analyses of Venom Gland Transcriptomes and Proteomes of Six Brazilian Taxa.</title>
        <authorList>
            <person name="Aird S.D."/>
            <person name="Jorge da Silva N."/>
            <person name="Qiu L."/>
            <person name="Villar-Briones A."/>
            <person name="Aparecida-Saddi V."/>
            <person name="Campos-Telles M.P."/>
            <person name="Grau M."/>
            <person name="Mikheyev A.S."/>
        </authorList>
    </citation>
    <scope>NUCLEOTIDE SEQUENCE</scope>
    <source>
        <tissue evidence="1">Venom_gland</tissue>
    </source>
</reference>
<name>A0A2D4H405_MICLE</name>
<protein>
    <submittedName>
        <fullName evidence="1">Uncharacterized protein</fullName>
    </submittedName>
</protein>
<organism evidence="1">
    <name type="scientific">Micrurus lemniscatus lemniscatus</name>
    <dbReference type="NCBI Taxonomy" id="129467"/>
    <lineage>
        <taxon>Eukaryota</taxon>
        <taxon>Metazoa</taxon>
        <taxon>Chordata</taxon>
        <taxon>Craniata</taxon>
        <taxon>Vertebrata</taxon>
        <taxon>Euteleostomi</taxon>
        <taxon>Lepidosauria</taxon>
        <taxon>Squamata</taxon>
        <taxon>Bifurcata</taxon>
        <taxon>Unidentata</taxon>
        <taxon>Episquamata</taxon>
        <taxon>Toxicofera</taxon>
        <taxon>Serpentes</taxon>
        <taxon>Colubroidea</taxon>
        <taxon>Elapidae</taxon>
        <taxon>Elapinae</taxon>
        <taxon>Micrurus</taxon>
    </lineage>
</organism>
<accession>A0A2D4H405</accession>
<proteinExistence type="predicted"/>
<sequence>MPSNEIAINEQLKLFPRQLCGLYNRRRGPEAPLGYFKDDFGLKWQSLLHPINDMGLRVKEHQKRERNGQGCAQQQLWVCTNCFSSIFQGKGRRLRGKALSTLIEAIRLPIWALIFLQTMCSPPKIYHEINHRLLGLVQRLSEKKLCSAGLLSLLFMQHNN</sequence>
<dbReference type="AlphaFoldDB" id="A0A2D4H405"/>
<reference evidence="1" key="1">
    <citation type="submission" date="2017-07" db="EMBL/GenBank/DDBJ databases">
        <authorList>
            <person name="Mikheyev A."/>
            <person name="Grau M."/>
        </authorList>
    </citation>
    <scope>NUCLEOTIDE SEQUENCE</scope>
    <source>
        <tissue evidence="1">Venom_gland</tissue>
    </source>
</reference>
<evidence type="ECO:0000313" key="1">
    <source>
        <dbReference type="EMBL" id="LAA66710.1"/>
    </source>
</evidence>
<dbReference type="EMBL" id="IACK01000155">
    <property type="protein sequence ID" value="LAA66710.1"/>
    <property type="molecule type" value="Transcribed_RNA"/>
</dbReference>